<dbReference type="Proteomes" id="UP000473531">
    <property type="component" value="Unassembled WGS sequence"/>
</dbReference>
<keyword evidence="2" id="KW-1185">Reference proteome</keyword>
<proteinExistence type="predicted"/>
<dbReference type="EMBL" id="WTYU01000002">
    <property type="protein sequence ID" value="MXP15678.1"/>
    <property type="molecule type" value="Genomic_DNA"/>
</dbReference>
<evidence type="ECO:0000313" key="1">
    <source>
        <dbReference type="EMBL" id="MXP15678.1"/>
    </source>
</evidence>
<dbReference type="RefSeq" id="WP_160602168.1">
    <property type="nucleotide sequence ID" value="NZ_WTYU01000002.1"/>
</dbReference>
<accession>A0A6L7GLC8</accession>
<dbReference type="NCBIfam" id="NF047386">
    <property type="entry name" value="T4SS_SepA_fam"/>
    <property type="match status" value="1"/>
</dbReference>
<dbReference type="AlphaFoldDB" id="A0A6L7GLC8"/>
<evidence type="ECO:0000313" key="2">
    <source>
        <dbReference type="Proteomes" id="UP000473531"/>
    </source>
</evidence>
<reference evidence="1 2" key="1">
    <citation type="submission" date="2019-12" db="EMBL/GenBank/DDBJ databases">
        <title>Genomic-based taxomic classification of the family Erythrobacteraceae.</title>
        <authorList>
            <person name="Xu L."/>
        </authorList>
    </citation>
    <scope>NUCLEOTIDE SEQUENCE [LARGE SCALE GENOMIC DNA]</scope>
    <source>
        <strain evidence="1 2">KCTC 52259</strain>
    </source>
</reference>
<dbReference type="OrthoDB" id="7594189at2"/>
<sequence>MPTVITIPDELFARLQKHAVPFVDTPLTVIERALTALEEGDEDAQIPKGGSDVRAFNPAAAPNLTFSTPQIAKVGKKMLAKAKTYWNPIMYAVIEEAAKRGISQADISSVIAVPYIEGRNEENGYKFVEKANISVQGQDANSAWKQAYRIASSFGIAVEVEFSWQNTEKAAMPNVAGSFYVEGE</sequence>
<organism evidence="1 2">
    <name type="scientific">Allopontixanthobacter confluentis</name>
    <dbReference type="NCBI Taxonomy" id="1849021"/>
    <lineage>
        <taxon>Bacteria</taxon>
        <taxon>Pseudomonadati</taxon>
        <taxon>Pseudomonadota</taxon>
        <taxon>Alphaproteobacteria</taxon>
        <taxon>Sphingomonadales</taxon>
        <taxon>Erythrobacteraceae</taxon>
        <taxon>Allopontixanthobacter</taxon>
    </lineage>
</organism>
<gene>
    <name evidence="1" type="ORF">GRI44_13055</name>
</gene>
<comment type="caution">
    <text evidence="1">The sequence shown here is derived from an EMBL/GenBank/DDBJ whole genome shotgun (WGS) entry which is preliminary data.</text>
</comment>
<protein>
    <submittedName>
        <fullName evidence="1">Uncharacterized protein</fullName>
    </submittedName>
</protein>
<name>A0A6L7GLC8_9SPHN</name>